<feature type="compositionally biased region" description="Basic and acidic residues" evidence="1">
    <location>
        <begin position="104"/>
        <end position="117"/>
    </location>
</feature>
<reference evidence="2" key="1">
    <citation type="journal article" date="2014" name="Front. Microbiol.">
        <title>High frequency of phylogenetically diverse reductive dehalogenase-homologous genes in deep subseafloor sedimentary metagenomes.</title>
        <authorList>
            <person name="Kawai M."/>
            <person name="Futagami T."/>
            <person name="Toyoda A."/>
            <person name="Takaki Y."/>
            <person name="Nishi S."/>
            <person name="Hori S."/>
            <person name="Arai W."/>
            <person name="Tsubouchi T."/>
            <person name="Morono Y."/>
            <person name="Uchiyama I."/>
            <person name="Ito T."/>
            <person name="Fujiyama A."/>
            <person name="Inagaki F."/>
            <person name="Takami H."/>
        </authorList>
    </citation>
    <scope>NUCLEOTIDE SEQUENCE</scope>
    <source>
        <strain evidence="2">Expedition CK06-06</strain>
    </source>
</reference>
<feature type="non-terminal residue" evidence="2">
    <location>
        <position position="1"/>
    </location>
</feature>
<proteinExistence type="predicted"/>
<organism evidence="2">
    <name type="scientific">marine sediment metagenome</name>
    <dbReference type="NCBI Taxonomy" id="412755"/>
    <lineage>
        <taxon>unclassified sequences</taxon>
        <taxon>metagenomes</taxon>
        <taxon>ecological metagenomes</taxon>
    </lineage>
</organism>
<evidence type="ECO:0000313" key="2">
    <source>
        <dbReference type="EMBL" id="GAI58612.1"/>
    </source>
</evidence>
<name>X1PQV1_9ZZZZ</name>
<sequence>SVEIAVPAEETALVPMHIWNIGFSPELPFSPDGPSGGVMEMLEWASRSVPIIKKEIPPVLEAARQAGIQVIHVASGRNYAKKYPGFQKALDIAGPEPKGLPKAPRYDEVKPPDDRKQRLIFGDNFMKSF</sequence>
<feature type="region of interest" description="Disordered" evidence="1">
    <location>
        <begin position="94"/>
        <end position="117"/>
    </location>
</feature>
<accession>X1PQV1</accession>
<evidence type="ECO:0000256" key="1">
    <source>
        <dbReference type="SAM" id="MobiDB-lite"/>
    </source>
</evidence>
<dbReference type="EMBL" id="BARV01035716">
    <property type="protein sequence ID" value="GAI58612.1"/>
    <property type="molecule type" value="Genomic_DNA"/>
</dbReference>
<dbReference type="AlphaFoldDB" id="X1PQV1"/>
<gene>
    <name evidence="2" type="ORF">S06H3_55675</name>
</gene>
<comment type="caution">
    <text evidence="2">The sequence shown here is derived from an EMBL/GenBank/DDBJ whole genome shotgun (WGS) entry which is preliminary data.</text>
</comment>
<protein>
    <submittedName>
        <fullName evidence="2">Uncharacterized protein</fullName>
    </submittedName>
</protein>